<name>A0A0A9D108_ARUDO</name>
<organism evidence="1">
    <name type="scientific">Arundo donax</name>
    <name type="common">Giant reed</name>
    <name type="synonym">Donax arundinaceus</name>
    <dbReference type="NCBI Taxonomy" id="35708"/>
    <lineage>
        <taxon>Eukaryota</taxon>
        <taxon>Viridiplantae</taxon>
        <taxon>Streptophyta</taxon>
        <taxon>Embryophyta</taxon>
        <taxon>Tracheophyta</taxon>
        <taxon>Spermatophyta</taxon>
        <taxon>Magnoliopsida</taxon>
        <taxon>Liliopsida</taxon>
        <taxon>Poales</taxon>
        <taxon>Poaceae</taxon>
        <taxon>PACMAD clade</taxon>
        <taxon>Arundinoideae</taxon>
        <taxon>Arundineae</taxon>
        <taxon>Arundo</taxon>
    </lineage>
</organism>
<reference evidence="1" key="2">
    <citation type="journal article" date="2015" name="Data Brief">
        <title>Shoot transcriptome of the giant reed, Arundo donax.</title>
        <authorList>
            <person name="Barrero R.A."/>
            <person name="Guerrero F.D."/>
            <person name="Moolhuijzen P."/>
            <person name="Goolsby J.A."/>
            <person name="Tidwell J."/>
            <person name="Bellgard S.E."/>
            <person name="Bellgard M.I."/>
        </authorList>
    </citation>
    <scope>NUCLEOTIDE SEQUENCE</scope>
    <source>
        <tissue evidence="1">Shoot tissue taken approximately 20 cm above the soil surface</tissue>
    </source>
</reference>
<proteinExistence type="predicted"/>
<dbReference type="AlphaFoldDB" id="A0A0A9D108"/>
<reference evidence="1" key="1">
    <citation type="submission" date="2014-09" db="EMBL/GenBank/DDBJ databases">
        <authorList>
            <person name="Magalhaes I.L.F."/>
            <person name="Oliveira U."/>
            <person name="Santos F.R."/>
            <person name="Vidigal T.H.D.A."/>
            <person name="Brescovit A.D."/>
            <person name="Santos A.J."/>
        </authorList>
    </citation>
    <scope>NUCLEOTIDE SEQUENCE</scope>
    <source>
        <tissue evidence="1">Shoot tissue taken approximately 20 cm above the soil surface</tissue>
    </source>
</reference>
<sequence>MGNTTGSCLALAVGVEVTLLARNVG</sequence>
<dbReference type="EMBL" id="GBRH01215641">
    <property type="protein sequence ID" value="JAD82254.1"/>
    <property type="molecule type" value="Transcribed_RNA"/>
</dbReference>
<protein>
    <submittedName>
        <fullName evidence="1">Uncharacterized protein</fullName>
    </submittedName>
</protein>
<accession>A0A0A9D108</accession>
<evidence type="ECO:0000313" key="1">
    <source>
        <dbReference type="EMBL" id="JAD82254.1"/>
    </source>
</evidence>